<dbReference type="RefSeq" id="WP_109868394.1">
    <property type="nucleotide sequence ID" value="NZ_QGNA01000001.1"/>
</dbReference>
<dbReference type="SUPFAM" id="SSF54427">
    <property type="entry name" value="NTF2-like"/>
    <property type="match status" value="1"/>
</dbReference>
<keyword evidence="2" id="KW-1185">Reference proteome</keyword>
<evidence type="ECO:0000313" key="1">
    <source>
        <dbReference type="EMBL" id="PWS37772.1"/>
    </source>
</evidence>
<reference evidence="2" key="1">
    <citation type="submission" date="2018-05" db="EMBL/GenBank/DDBJ databases">
        <authorList>
            <person name="Du Z."/>
            <person name="Wang X."/>
        </authorList>
    </citation>
    <scope>NUCLEOTIDE SEQUENCE [LARGE SCALE GENOMIC DNA]</scope>
    <source>
        <strain evidence="2">CQN31</strain>
    </source>
</reference>
<proteinExistence type="predicted"/>
<dbReference type="Gene3D" id="3.10.450.50">
    <property type="match status" value="1"/>
</dbReference>
<dbReference type="Proteomes" id="UP000245765">
    <property type="component" value="Unassembled WGS sequence"/>
</dbReference>
<accession>A0A317FHC5</accession>
<evidence type="ECO:0000313" key="2">
    <source>
        <dbReference type="Proteomes" id="UP000245765"/>
    </source>
</evidence>
<dbReference type="OrthoDB" id="8420905at2"/>
<dbReference type="AlphaFoldDB" id="A0A317FHC5"/>
<comment type="caution">
    <text evidence="1">The sequence shown here is derived from an EMBL/GenBank/DDBJ whole genome shotgun (WGS) entry which is preliminary data.</text>
</comment>
<dbReference type="InterPro" id="IPR032710">
    <property type="entry name" value="NTF2-like_dom_sf"/>
</dbReference>
<dbReference type="PIRSF" id="PIRSF029394">
    <property type="entry name" value="UCP029394"/>
    <property type="match status" value="1"/>
</dbReference>
<sequence>MTDAERCAEEIRDLHRVFEKTLGAPGAEDGGRYEAAFAPGFAMVMPNGHRLDRAEVLGFLRQARGSRGPGFRIAIEDVAVLHAAPPLMLMHYIERQWLPGGIETARRAAALFRVEPAGPRWLFVQETWVSPPPA</sequence>
<dbReference type="EMBL" id="QGNA01000001">
    <property type="protein sequence ID" value="PWS37772.1"/>
    <property type="molecule type" value="Genomic_DNA"/>
</dbReference>
<name>A0A317FHC5_9PROT</name>
<dbReference type="InterPro" id="IPR016918">
    <property type="entry name" value="UCP029394"/>
</dbReference>
<gene>
    <name evidence="1" type="ORF">DFH01_00165</name>
</gene>
<protein>
    <submittedName>
        <fullName evidence="1">Uncharacterized protein</fullName>
    </submittedName>
</protein>
<organism evidence="1 2">
    <name type="scientific">Falsiroseomonas bella</name>
    <dbReference type="NCBI Taxonomy" id="2184016"/>
    <lineage>
        <taxon>Bacteria</taxon>
        <taxon>Pseudomonadati</taxon>
        <taxon>Pseudomonadota</taxon>
        <taxon>Alphaproteobacteria</taxon>
        <taxon>Acetobacterales</taxon>
        <taxon>Roseomonadaceae</taxon>
        <taxon>Falsiroseomonas</taxon>
    </lineage>
</organism>